<dbReference type="EC" id="3.4.21.-" evidence="8"/>
<organism evidence="13 14">
    <name type="scientific">Danaus plexippus plexippus</name>
    <dbReference type="NCBI Taxonomy" id="278856"/>
    <lineage>
        <taxon>Eukaryota</taxon>
        <taxon>Metazoa</taxon>
        <taxon>Ecdysozoa</taxon>
        <taxon>Arthropoda</taxon>
        <taxon>Hexapoda</taxon>
        <taxon>Insecta</taxon>
        <taxon>Pterygota</taxon>
        <taxon>Neoptera</taxon>
        <taxon>Endopterygota</taxon>
        <taxon>Lepidoptera</taxon>
        <taxon>Glossata</taxon>
        <taxon>Ditrysia</taxon>
        <taxon>Papilionoidea</taxon>
        <taxon>Nymphalidae</taxon>
        <taxon>Danainae</taxon>
        <taxon>Danaini</taxon>
        <taxon>Danaina</taxon>
        <taxon>Danaus</taxon>
        <taxon>Danaus</taxon>
    </lineage>
</organism>
<dbReference type="GO" id="GO:0006508">
    <property type="term" value="P:proteolysis"/>
    <property type="evidence" value="ECO:0007669"/>
    <property type="project" value="UniProtKB-KW"/>
</dbReference>
<dbReference type="SMART" id="SM00020">
    <property type="entry name" value="Tryp_SPc"/>
    <property type="match status" value="1"/>
</dbReference>
<evidence type="ECO:0000256" key="8">
    <source>
        <dbReference type="RuleBase" id="RU363034"/>
    </source>
</evidence>
<dbReference type="PROSITE" id="PS51888">
    <property type="entry name" value="CLIP"/>
    <property type="match status" value="1"/>
</dbReference>
<sequence length="491" mass="54379">MNSCKLSCIRKQNRPATDSDVSEECQSKRSSNPVPAPVPGASSEATTPGASNVRNPCGAPTCPQSCPEPKNSAKARVNAILNYLKELWKKTDDPYNWSLLKSVTMFILGLKLFDDLYKHMAKGQKRWVMIIADQIDNESKRIRVEAKFCYKECPAELWNALCKNGAKCVTLENCSWIFDSLQNGSDVLMALLRRLHCGFDKHNNPKICCPSQFEMRGGLDLLPNTTVCGIQTNDRIVGGQQADLDEHPWMVLIKYEIPKGSTFACGGVLISPRYVMTAAHCVKGSDLPLNWRLSQVRLGEWNVATKTDCVRDDCSPDPLDINIEEIIPHEDYDPDKGQQNDIALLRLARNVAFNDFVKPICLPVNSALKTSTFENIDMEVAGWGKTETKLSSDIKLKVKVTVRNTNDCKEIYERANRIVTEKQLCAGGLEGQDSCRGDSGGALMGRVDATKNWMAVGVVSYGPSPCGTAGWPGVYTRVTAFTDWIMSKLQP</sequence>
<dbReference type="PROSITE" id="PS00134">
    <property type="entry name" value="TRYPSIN_HIS"/>
    <property type="match status" value="1"/>
</dbReference>
<evidence type="ECO:0000256" key="6">
    <source>
        <dbReference type="ARBA" id="ARBA00023180"/>
    </source>
</evidence>
<dbReference type="GO" id="GO:0004252">
    <property type="term" value="F:serine-type endopeptidase activity"/>
    <property type="evidence" value="ECO:0007669"/>
    <property type="project" value="UniProtKB-UniRule"/>
</dbReference>
<evidence type="ECO:0000256" key="7">
    <source>
        <dbReference type="ARBA" id="ARBA00024195"/>
    </source>
</evidence>
<feature type="domain" description="Clip" evidence="12">
    <location>
        <begin position="161"/>
        <end position="209"/>
    </location>
</feature>
<evidence type="ECO:0000256" key="5">
    <source>
        <dbReference type="ARBA" id="ARBA00023157"/>
    </source>
</evidence>
<dbReference type="Pfam" id="PF12032">
    <property type="entry name" value="CLIP"/>
    <property type="match status" value="1"/>
</dbReference>
<proteinExistence type="inferred from homology"/>
<dbReference type="eggNOG" id="KOG3627">
    <property type="taxonomic scope" value="Eukaryota"/>
</dbReference>
<accession>A0A212F949</accession>
<dbReference type="Proteomes" id="UP000007151">
    <property type="component" value="Unassembled WGS sequence"/>
</dbReference>
<dbReference type="InterPro" id="IPR001314">
    <property type="entry name" value="Peptidase_S1A"/>
</dbReference>
<feature type="domain" description="Peptidase S1" evidence="11">
    <location>
        <begin position="236"/>
        <end position="490"/>
    </location>
</feature>
<keyword evidence="3 8" id="KW-0378">Hydrolase</keyword>
<evidence type="ECO:0000256" key="4">
    <source>
        <dbReference type="ARBA" id="ARBA00022825"/>
    </source>
</evidence>
<dbReference type="PROSITE" id="PS00135">
    <property type="entry name" value="TRYPSIN_SER"/>
    <property type="match status" value="1"/>
</dbReference>
<evidence type="ECO:0000259" key="12">
    <source>
        <dbReference type="PROSITE" id="PS51888"/>
    </source>
</evidence>
<dbReference type="InterPro" id="IPR051487">
    <property type="entry name" value="Ser/Thr_Proteases_Immune/Dev"/>
</dbReference>
<dbReference type="Pfam" id="PF00089">
    <property type="entry name" value="Trypsin"/>
    <property type="match status" value="1"/>
</dbReference>
<dbReference type="GO" id="GO:0005576">
    <property type="term" value="C:extracellular region"/>
    <property type="evidence" value="ECO:0007669"/>
    <property type="project" value="UniProtKB-SubCell"/>
</dbReference>
<dbReference type="STRING" id="278856.A0A212F949"/>
<dbReference type="Gene3D" id="2.40.10.10">
    <property type="entry name" value="Trypsin-like serine proteases"/>
    <property type="match status" value="2"/>
</dbReference>
<evidence type="ECO:0000256" key="9">
    <source>
        <dbReference type="RuleBase" id="RU366078"/>
    </source>
</evidence>
<dbReference type="SUPFAM" id="SSF50494">
    <property type="entry name" value="Trypsin-like serine proteases"/>
    <property type="match status" value="1"/>
</dbReference>
<dbReference type="FunFam" id="2.40.10.10:FF:000028">
    <property type="entry name" value="Serine protease easter"/>
    <property type="match status" value="1"/>
</dbReference>
<dbReference type="Gene3D" id="3.30.1640.30">
    <property type="match status" value="1"/>
</dbReference>
<comment type="similarity">
    <text evidence="7 9">Belongs to the peptidase S1 family. CLIP subfamily.</text>
</comment>
<dbReference type="InterPro" id="IPR009003">
    <property type="entry name" value="Peptidase_S1_PA"/>
</dbReference>
<dbReference type="PRINTS" id="PR00722">
    <property type="entry name" value="CHYMOTRYPSIN"/>
</dbReference>
<dbReference type="InterPro" id="IPR018114">
    <property type="entry name" value="TRYPSIN_HIS"/>
</dbReference>
<evidence type="ECO:0000256" key="2">
    <source>
        <dbReference type="ARBA" id="ARBA00022729"/>
    </source>
</evidence>
<reference evidence="13 14" key="1">
    <citation type="journal article" date="2011" name="Cell">
        <title>The monarch butterfly genome yields insights into long-distance migration.</title>
        <authorList>
            <person name="Zhan S."/>
            <person name="Merlin C."/>
            <person name="Boore J.L."/>
            <person name="Reppert S.M."/>
        </authorList>
    </citation>
    <scope>NUCLEOTIDE SEQUENCE [LARGE SCALE GENOMIC DNA]</scope>
    <source>
        <strain evidence="13">F-2</strain>
    </source>
</reference>
<keyword evidence="5" id="KW-1015">Disulfide bond</keyword>
<keyword evidence="9" id="KW-0964">Secreted</keyword>
<dbReference type="FunCoup" id="A0A212F949">
    <property type="interactions" value="58"/>
</dbReference>
<comment type="subcellular location">
    <subcellularLocation>
        <location evidence="9">Secreted</location>
    </subcellularLocation>
</comment>
<name>A0A212F949_DANPL</name>
<dbReference type="InParanoid" id="A0A212F949"/>
<dbReference type="PANTHER" id="PTHR24256">
    <property type="entry name" value="TRYPTASE-RELATED"/>
    <property type="match status" value="1"/>
</dbReference>
<keyword evidence="14" id="KW-1185">Reference proteome</keyword>
<dbReference type="InterPro" id="IPR038565">
    <property type="entry name" value="CLIP_sf"/>
</dbReference>
<dbReference type="EMBL" id="AGBW02009640">
    <property type="protein sequence ID" value="OWR50264.1"/>
    <property type="molecule type" value="Genomic_DNA"/>
</dbReference>
<dbReference type="InterPro" id="IPR033116">
    <property type="entry name" value="TRYPSIN_SER"/>
</dbReference>
<keyword evidence="2" id="KW-0732">Signal</keyword>
<dbReference type="KEGG" id="dpl:KGM_204147"/>
<keyword evidence="4 8" id="KW-0720">Serine protease</keyword>
<dbReference type="PROSITE" id="PS50240">
    <property type="entry name" value="TRYPSIN_DOM"/>
    <property type="match status" value="1"/>
</dbReference>
<dbReference type="AlphaFoldDB" id="A0A212F949"/>
<dbReference type="CDD" id="cd00190">
    <property type="entry name" value="Tryp_SPc"/>
    <property type="match status" value="1"/>
</dbReference>
<evidence type="ECO:0000313" key="14">
    <source>
        <dbReference type="Proteomes" id="UP000007151"/>
    </source>
</evidence>
<evidence type="ECO:0000256" key="3">
    <source>
        <dbReference type="ARBA" id="ARBA00022801"/>
    </source>
</evidence>
<keyword evidence="1 8" id="KW-0645">Protease</keyword>
<feature type="compositionally biased region" description="Polar residues" evidence="10">
    <location>
        <begin position="43"/>
        <end position="52"/>
    </location>
</feature>
<dbReference type="InterPro" id="IPR043504">
    <property type="entry name" value="Peptidase_S1_PA_chymotrypsin"/>
</dbReference>
<evidence type="ECO:0000256" key="1">
    <source>
        <dbReference type="ARBA" id="ARBA00022670"/>
    </source>
</evidence>
<dbReference type="InterPro" id="IPR001254">
    <property type="entry name" value="Trypsin_dom"/>
</dbReference>
<comment type="caution">
    <text evidence="13">The sequence shown here is derived from an EMBL/GenBank/DDBJ whole genome shotgun (WGS) entry which is preliminary data.</text>
</comment>
<evidence type="ECO:0000256" key="10">
    <source>
        <dbReference type="SAM" id="MobiDB-lite"/>
    </source>
</evidence>
<dbReference type="FunFam" id="2.40.10.10:FF:000084">
    <property type="entry name" value="Serine protease easter"/>
    <property type="match status" value="1"/>
</dbReference>
<protein>
    <recommendedName>
        <fullName evidence="9">CLIP domain-containing serine protease</fullName>
        <ecNumber evidence="8">3.4.21.-</ecNumber>
    </recommendedName>
</protein>
<dbReference type="InterPro" id="IPR022700">
    <property type="entry name" value="CLIP"/>
</dbReference>
<evidence type="ECO:0000313" key="13">
    <source>
        <dbReference type="EMBL" id="OWR50264.1"/>
    </source>
</evidence>
<feature type="region of interest" description="Disordered" evidence="10">
    <location>
        <begin position="1"/>
        <end position="52"/>
    </location>
</feature>
<gene>
    <name evidence="13" type="ORF">KGM_204147</name>
</gene>
<evidence type="ECO:0000259" key="11">
    <source>
        <dbReference type="PROSITE" id="PS50240"/>
    </source>
</evidence>
<keyword evidence="6" id="KW-0325">Glycoprotein</keyword>
<comment type="domain">
    <text evidence="9">The clip domain consists of 35-55 residues which are 'knitted' together usually by 3 conserved disulfide bonds forming a clip-like compact structure.</text>
</comment>